<dbReference type="EMBL" id="JBGEDP010000002">
    <property type="protein sequence ID" value="MEY8018876.1"/>
    <property type="molecule type" value="Genomic_DNA"/>
</dbReference>
<name>A0ABV4C8L6_9MYCO</name>
<accession>A0ABV4C8L6</accession>
<gene>
    <name evidence="2" type="ORF">AB8998_29810</name>
</gene>
<sequence>MTGIERGSFRSMAQDLNGTGIGGALFEALIHEWYSEHGEFDDLTIDSAEDLRDYIDRAVVHSALAGDAVFAVQLGWATGVFVPCRSRSRHAVRQDRSWRSCWATITTATNGRSSLRAGSRSGSQPDATTSLRRPHLLR</sequence>
<organism evidence="2 3">
    <name type="scientific">Mycobacterium servetii</name>
    <dbReference type="NCBI Taxonomy" id="3237418"/>
    <lineage>
        <taxon>Bacteria</taxon>
        <taxon>Bacillati</taxon>
        <taxon>Actinomycetota</taxon>
        <taxon>Actinomycetes</taxon>
        <taxon>Mycobacteriales</taxon>
        <taxon>Mycobacteriaceae</taxon>
        <taxon>Mycobacterium</taxon>
    </lineage>
</organism>
<evidence type="ECO:0000256" key="1">
    <source>
        <dbReference type="SAM" id="MobiDB-lite"/>
    </source>
</evidence>
<evidence type="ECO:0000313" key="2">
    <source>
        <dbReference type="EMBL" id="MEY8018876.1"/>
    </source>
</evidence>
<keyword evidence="3" id="KW-1185">Reference proteome</keyword>
<reference evidence="2 3" key="1">
    <citation type="submission" date="2024-08" db="EMBL/GenBank/DDBJ databases">
        <title>Mycobacterium servetensis sp. nov., a novel rapid-growing mycobacterial species recovered from a human patient in Zaragoza, Spain.</title>
        <authorList>
            <person name="Tristancho-Baro A.I."/>
            <person name="Buenestado-Serrano S."/>
            <person name="Garcia De Viedma D."/>
            <person name="Milagro-Beamonte A."/>
            <person name="Burillo N."/>
            <person name="Sanz S."/>
            <person name="Lopez-Calleja A.I."/>
            <person name="Penas-Utrilla D."/>
            <person name="Guardingo M."/>
            <person name="Garcia M.J."/>
            <person name="Vinuelas-Bayon J."/>
        </authorList>
    </citation>
    <scope>NUCLEOTIDE SEQUENCE [LARGE SCALE GENOMIC DNA]</scope>
    <source>
        <strain evidence="3">HUMS_12744610</strain>
    </source>
</reference>
<dbReference type="Proteomes" id="UP001564760">
    <property type="component" value="Unassembled WGS sequence"/>
</dbReference>
<comment type="caution">
    <text evidence="2">The sequence shown here is derived from an EMBL/GenBank/DDBJ whole genome shotgun (WGS) entry which is preliminary data.</text>
</comment>
<protein>
    <submittedName>
        <fullName evidence="2">Uncharacterized protein</fullName>
    </submittedName>
</protein>
<proteinExistence type="predicted"/>
<feature type="region of interest" description="Disordered" evidence="1">
    <location>
        <begin position="112"/>
        <end position="138"/>
    </location>
</feature>
<dbReference type="RefSeq" id="WP_369741935.1">
    <property type="nucleotide sequence ID" value="NZ_JBGEDP010000002.1"/>
</dbReference>
<evidence type="ECO:0000313" key="3">
    <source>
        <dbReference type="Proteomes" id="UP001564760"/>
    </source>
</evidence>
<feature type="compositionally biased region" description="Low complexity" evidence="1">
    <location>
        <begin position="112"/>
        <end position="123"/>
    </location>
</feature>